<organism evidence="1 2">
    <name type="scientific">Oceanobacillus locisalsi</name>
    <dbReference type="NCBI Taxonomy" id="546107"/>
    <lineage>
        <taxon>Bacteria</taxon>
        <taxon>Bacillati</taxon>
        <taxon>Bacillota</taxon>
        <taxon>Bacilli</taxon>
        <taxon>Bacillales</taxon>
        <taxon>Bacillaceae</taxon>
        <taxon>Oceanobacillus</taxon>
    </lineage>
</organism>
<proteinExistence type="predicted"/>
<accession>A0ABW3NAT3</accession>
<evidence type="ECO:0000313" key="1">
    <source>
        <dbReference type="EMBL" id="MFD1064453.1"/>
    </source>
</evidence>
<sequence length="71" mass="8527">MGWVRELGEGVKRIYEEMEKYFLDHPIYEEQQQSVRLTLKNNIVMRRIRLLIKVATSINGPNQFYKILKSN</sequence>
<comment type="caution">
    <text evidence="1">The sequence shown here is derived from an EMBL/GenBank/DDBJ whole genome shotgun (WGS) entry which is preliminary data.</text>
</comment>
<keyword evidence="2" id="KW-1185">Reference proteome</keyword>
<reference evidence="2" key="1">
    <citation type="journal article" date="2019" name="Int. J. Syst. Evol. Microbiol.">
        <title>The Global Catalogue of Microorganisms (GCM) 10K type strain sequencing project: providing services to taxonomists for standard genome sequencing and annotation.</title>
        <authorList>
            <consortium name="The Broad Institute Genomics Platform"/>
            <consortium name="The Broad Institute Genome Sequencing Center for Infectious Disease"/>
            <person name="Wu L."/>
            <person name="Ma J."/>
        </authorList>
    </citation>
    <scope>NUCLEOTIDE SEQUENCE [LARGE SCALE GENOMIC DNA]</scope>
    <source>
        <strain evidence="2">CCUG 56608</strain>
    </source>
</reference>
<dbReference type="Pfam" id="PF13749">
    <property type="entry name" value="HATPase_c_4"/>
    <property type="match status" value="1"/>
</dbReference>
<dbReference type="RefSeq" id="WP_379589858.1">
    <property type="nucleotide sequence ID" value="NZ_JBHTKK010000001.1"/>
</dbReference>
<dbReference type="Proteomes" id="UP001597041">
    <property type="component" value="Unassembled WGS sequence"/>
</dbReference>
<name>A0ABW3NAT3_9BACI</name>
<protein>
    <recommendedName>
        <fullName evidence="3">ATP-dependent DNA helicase RecG C-terminal domain-containing protein</fullName>
    </recommendedName>
</protein>
<evidence type="ECO:0000313" key="2">
    <source>
        <dbReference type="Proteomes" id="UP001597041"/>
    </source>
</evidence>
<gene>
    <name evidence="1" type="ORF">ACFQ19_00305</name>
</gene>
<dbReference type="EMBL" id="JBHTKK010000001">
    <property type="protein sequence ID" value="MFD1064453.1"/>
    <property type="molecule type" value="Genomic_DNA"/>
</dbReference>
<evidence type="ECO:0008006" key="3">
    <source>
        <dbReference type="Google" id="ProtNLM"/>
    </source>
</evidence>